<evidence type="ECO:0000313" key="1">
    <source>
        <dbReference type="EMBL" id="KAI3772280.1"/>
    </source>
</evidence>
<sequence length="93" mass="10559">MELEYRWVLIEIKTNPSPMMLASHPRIVKKTSFHPQSQIYIATTVVGFSFSVRLKPFKSLLQNLGHVNFPKTQSPSLCVPNSKPFLAVDDNCL</sequence>
<organism evidence="1 2">
    <name type="scientific">Arctium lappa</name>
    <name type="common">Greater burdock</name>
    <name type="synonym">Lappa major</name>
    <dbReference type="NCBI Taxonomy" id="4217"/>
    <lineage>
        <taxon>Eukaryota</taxon>
        <taxon>Viridiplantae</taxon>
        <taxon>Streptophyta</taxon>
        <taxon>Embryophyta</taxon>
        <taxon>Tracheophyta</taxon>
        <taxon>Spermatophyta</taxon>
        <taxon>Magnoliopsida</taxon>
        <taxon>eudicotyledons</taxon>
        <taxon>Gunneridae</taxon>
        <taxon>Pentapetalae</taxon>
        <taxon>asterids</taxon>
        <taxon>campanulids</taxon>
        <taxon>Asterales</taxon>
        <taxon>Asteraceae</taxon>
        <taxon>Carduoideae</taxon>
        <taxon>Cardueae</taxon>
        <taxon>Arctiinae</taxon>
        <taxon>Arctium</taxon>
    </lineage>
</organism>
<name>A0ACB9FN62_ARCLA</name>
<keyword evidence="2" id="KW-1185">Reference proteome</keyword>
<accession>A0ACB9FN62</accession>
<reference evidence="2" key="1">
    <citation type="journal article" date="2022" name="Mol. Ecol. Resour.">
        <title>The genomes of chicory, endive, great burdock and yacon provide insights into Asteraceae palaeo-polyploidization history and plant inulin production.</title>
        <authorList>
            <person name="Fan W."/>
            <person name="Wang S."/>
            <person name="Wang H."/>
            <person name="Wang A."/>
            <person name="Jiang F."/>
            <person name="Liu H."/>
            <person name="Zhao H."/>
            <person name="Xu D."/>
            <person name="Zhang Y."/>
        </authorList>
    </citation>
    <scope>NUCLEOTIDE SEQUENCE [LARGE SCALE GENOMIC DNA]</scope>
    <source>
        <strain evidence="2">cv. Niubang</strain>
    </source>
</reference>
<proteinExistence type="predicted"/>
<dbReference type="Proteomes" id="UP001055879">
    <property type="component" value="Linkage Group LG01"/>
</dbReference>
<evidence type="ECO:0000313" key="2">
    <source>
        <dbReference type="Proteomes" id="UP001055879"/>
    </source>
</evidence>
<comment type="caution">
    <text evidence="1">The sequence shown here is derived from an EMBL/GenBank/DDBJ whole genome shotgun (WGS) entry which is preliminary data.</text>
</comment>
<dbReference type="EMBL" id="CM042047">
    <property type="protein sequence ID" value="KAI3772280.1"/>
    <property type="molecule type" value="Genomic_DNA"/>
</dbReference>
<reference evidence="1 2" key="2">
    <citation type="journal article" date="2022" name="Mol. Ecol. Resour.">
        <title>The genomes of chicory, endive, great burdock and yacon provide insights into Asteraceae paleo-polyploidization history and plant inulin production.</title>
        <authorList>
            <person name="Fan W."/>
            <person name="Wang S."/>
            <person name="Wang H."/>
            <person name="Wang A."/>
            <person name="Jiang F."/>
            <person name="Liu H."/>
            <person name="Zhao H."/>
            <person name="Xu D."/>
            <person name="Zhang Y."/>
        </authorList>
    </citation>
    <scope>NUCLEOTIDE SEQUENCE [LARGE SCALE GENOMIC DNA]</scope>
    <source>
        <strain evidence="2">cv. Niubang</strain>
    </source>
</reference>
<gene>
    <name evidence="1" type="ORF">L6452_03462</name>
</gene>
<protein>
    <submittedName>
        <fullName evidence="1">Uncharacterized protein</fullName>
    </submittedName>
</protein>